<reference evidence="1 2" key="1">
    <citation type="submission" date="2022-09" db="EMBL/GenBank/DDBJ databases">
        <authorList>
            <person name="Han X.L."/>
            <person name="Wang Q."/>
            <person name="Lu T."/>
        </authorList>
    </citation>
    <scope>NUCLEOTIDE SEQUENCE [LARGE SCALE GENOMIC DNA]</scope>
    <source>
        <strain evidence="1 2">WQ 127069</strain>
    </source>
</reference>
<evidence type="ECO:0000313" key="1">
    <source>
        <dbReference type="EMBL" id="MCU6794416.1"/>
    </source>
</evidence>
<evidence type="ECO:0000313" key="2">
    <source>
        <dbReference type="Proteomes" id="UP001652445"/>
    </source>
</evidence>
<protein>
    <submittedName>
        <fullName evidence="1">Uncharacterized protein</fullName>
    </submittedName>
</protein>
<proteinExistence type="predicted"/>
<gene>
    <name evidence="1" type="ORF">OB236_20115</name>
</gene>
<dbReference type="Proteomes" id="UP001652445">
    <property type="component" value="Unassembled WGS sequence"/>
</dbReference>
<dbReference type="EMBL" id="JAOQIO010000084">
    <property type="protein sequence ID" value="MCU6794416.1"/>
    <property type="molecule type" value="Genomic_DNA"/>
</dbReference>
<comment type="caution">
    <text evidence="1">The sequence shown here is derived from an EMBL/GenBank/DDBJ whole genome shotgun (WGS) entry which is preliminary data.</text>
</comment>
<name>A0ABT2UIE3_9BACL</name>
<accession>A0ABT2UIE3</accession>
<sequence length="202" mass="22623">MEDNKEVKKEDNSVRAIGKHTDRKLLVIPAGKAVSAPLGAPSCYGLETDLSWSGDYAMVWESQSDGSQSTVMTFPVDFEIVQPEDKPVEMQKYTFGETDIYAYVPRYTDCHALETFLFGVSGGKAFPITLEMKPEQIWTHIGQLPHHPFQVTNGELILTGGYGAGQDFIDVYLFRYDSMKQSMILQSTDQVKPGDLIQDQDQ</sequence>
<organism evidence="1 2">
    <name type="scientific">Paenibacillus baimaensis</name>
    <dbReference type="NCBI Taxonomy" id="2982185"/>
    <lineage>
        <taxon>Bacteria</taxon>
        <taxon>Bacillati</taxon>
        <taxon>Bacillota</taxon>
        <taxon>Bacilli</taxon>
        <taxon>Bacillales</taxon>
        <taxon>Paenibacillaceae</taxon>
        <taxon>Paenibacillus</taxon>
    </lineage>
</organism>
<keyword evidence="2" id="KW-1185">Reference proteome</keyword>